<evidence type="ECO:0000313" key="10">
    <source>
        <dbReference type="EMBL" id="TDP93339.1"/>
    </source>
</evidence>
<dbReference type="GO" id="GO:0022857">
    <property type="term" value="F:transmembrane transporter activity"/>
    <property type="evidence" value="ECO:0007669"/>
    <property type="project" value="InterPro"/>
</dbReference>
<dbReference type="PROSITE" id="PS50850">
    <property type="entry name" value="MFS"/>
    <property type="match status" value="1"/>
</dbReference>
<keyword evidence="3" id="KW-1003">Cell membrane</keyword>
<name>A0A4R6S1A7_9MICO</name>
<dbReference type="AlphaFoldDB" id="A0A4R6S1A7"/>
<feature type="transmembrane region" description="Helical" evidence="8">
    <location>
        <begin position="63"/>
        <end position="86"/>
    </location>
</feature>
<feature type="transmembrane region" description="Helical" evidence="8">
    <location>
        <begin position="197"/>
        <end position="216"/>
    </location>
</feature>
<evidence type="ECO:0000256" key="8">
    <source>
        <dbReference type="SAM" id="Phobius"/>
    </source>
</evidence>
<feature type="domain" description="Major facilitator superfamily (MFS) profile" evidence="9">
    <location>
        <begin position="26"/>
        <end position="436"/>
    </location>
</feature>
<accession>A0A4R6S1A7</accession>
<evidence type="ECO:0000256" key="1">
    <source>
        <dbReference type="ARBA" id="ARBA00004651"/>
    </source>
</evidence>
<feature type="transmembrane region" description="Helical" evidence="8">
    <location>
        <begin position="344"/>
        <end position="369"/>
    </location>
</feature>
<feature type="transmembrane region" description="Helical" evidence="8">
    <location>
        <begin position="409"/>
        <end position="430"/>
    </location>
</feature>
<proteinExistence type="predicted"/>
<feature type="transmembrane region" description="Helical" evidence="8">
    <location>
        <begin position="254"/>
        <end position="274"/>
    </location>
</feature>
<sequence length="448" mass="47701">MSSPTSAAPAAAPPASPEQLKNARNAATSGFVGTTLEYYDFYIFATAAALYLQPLFFPAEGGVGQIFALATVGVSYVTRPIGAIMWGWLGDVLGRKTALMACIIMMGVATFIIGLVPTYETIGMWAPVLIVLMRLLQGLSAGGESPGSASLSMETAPDHRRGFYASWTIAGATAGLVLSSAIFIPLNMLPEDFMLSFGWRIPFLLSILVTVVTVFMRSRLKEPEVFEEAQEQEETVKVPLFFLLKNYPLEMLRVAGMALFLLMVGLFSTFSLSYGTQVAGISNGEMLALITVSNLGTLVMIPFLGHVSDRIGRRPVFISGCVGMIVLVIAYFGALSSASPGNTWLVWILGILLMSFAYAAANGIYPVFFPEQFPAKVRYSGMAISLMAGLVIAGFAPAIAQTINGDTNNWLGVSLFAAGGIAISALCALFTPETAKIPTAELGLKAEK</sequence>
<feature type="compositionally biased region" description="Low complexity" evidence="7">
    <location>
        <begin position="1"/>
        <end position="10"/>
    </location>
</feature>
<dbReference type="CDD" id="cd17369">
    <property type="entry name" value="MFS_ShiA_like"/>
    <property type="match status" value="1"/>
</dbReference>
<comment type="caution">
    <text evidence="10">The sequence shown here is derived from an EMBL/GenBank/DDBJ whole genome shotgun (WGS) entry which is preliminary data.</text>
</comment>
<feature type="transmembrane region" description="Helical" evidence="8">
    <location>
        <begin position="316"/>
        <end position="338"/>
    </location>
</feature>
<dbReference type="PROSITE" id="PS00217">
    <property type="entry name" value="SUGAR_TRANSPORT_2"/>
    <property type="match status" value="1"/>
</dbReference>
<feature type="transmembrane region" description="Helical" evidence="8">
    <location>
        <begin position="163"/>
        <end position="185"/>
    </location>
</feature>
<evidence type="ECO:0000256" key="7">
    <source>
        <dbReference type="SAM" id="MobiDB-lite"/>
    </source>
</evidence>
<organism evidence="10 11">
    <name type="scientific">Leucobacter luti</name>
    <dbReference type="NCBI Taxonomy" id="340320"/>
    <lineage>
        <taxon>Bacteria</taxon>
        <taxon>Bacillati</taxon>
        <taxon>Actinomycetota</taxon>
        <taxon>Actinomycetes</taxon>
        <taxon>Micrococcales</taxon>
        <taxon>Microbacteriaceae</taxon>
        <taxon>Leucobacter</taxon>
    </lineage>
</organism>
<evidence type="ECO:0000256" key="6">
    <source>
        <dbReference type="ARBA" id="ARBA00023136"/>
    </source>
</evidence>
<dbReference type="SUPFAM" id="SSF103473">
    <property type="entry name" value="MFS general substrate transporter"/>
    <property type="match status" value="1"/>
</dbReference>
<evidence type="ECO:0000256" key="3">
    <source>
        <dbReference type="ARBA" id="ARBA00022475"/>
    </source>
</evidence>
<dbReference type="InterPro" id="IPR005828">
    <property type="entry name" value="MFS_sugar_transport-like"/>
</dbReference>
<dbReference type="InterPro" id="IPR036259">
    <property type="entry name" value="MFS_trans_sf"/>
</dbReference>
<dbReference type="GO" id="GO:0005886">
    <property type="term" value="C:plasma membrane"/>
    <property type="evidence" value="ECO:0007669"/>
    <property type="project" value="UniProtKB-SubCell"/>
</dbReference>
<dbReference type="InterPro" id="IPR005829">
    <property type="entry name" value="Sugar_transporter_CS"/>
</dbReference>
<dbReference type="PANTHER" id="PTHR43045:SF1">
    <property type="entry name" value="SHIKIMATE TRANSPORTER"/>
    <property type="match status" value="1"/>
</dbReference>
<keyword evidence="4 8" id="KW-0812">Transmembrane</keyword>
<dbReference type="Proteomes" id="UP000295601">
    <property type="component" value="Unassembled WGS sequence"/>
</dbReference>
<feature type="transmembrane region" description="Helical" evidence="8">
    <location>
        <begin position="39"/>
        <end position="57"/>
    </location>
</feature>
<comment type="subcellular location">
    <subcellularLocation>
        <location evidence="1">Cell membrane</location>
        <topology evidence="1">Multi-pass membrane protein</topology>
    </subcellularLocation>
</comment>
<dbReference type="PANTHER" id="PTHR43045">
    <property type="entry name" value="SHIKIMATE TRANSPORTER"/>
    <property type="match status" value="1"/>
</dbReference>
<dbReference type="Pfam" id="PF00083">
    <property type="entry name" value="Sugar_tr"/>
    <property type="match status" value="2"/>
</dbReference>
<evidence type="ECO:0000256" key="5">
    <source>
        <dbReference type="ARBA" id="ARBA00022989"/>
    </source>
</evidence>
<evidence type="ECO:0000256" key="4">
    <source>
        <dbReference type="ARBA" id="ARBA00022692"/>
    </source>
</evidence>
<dbReference type="OrthoDB" id="8953821at2"/>
<feature type="transmembrane region" description="Helical" evidence="8">
    <location>
        <begin position="286"/>
        <end position="304"/>
    </location>
</feature>
<feature type="transmembrane region" description="Helical" evidence="8">
    <location>
        <begin position="381"/>
        <end position="403"/>
    </location>
</feature>
<dbReference type="InterPro" id="IPR020846">
    <property type="entry name" value="MFS_dom"/>
</dbReference>
<keyword evidence="2" id="KW-0813">Transport</keyword>
<keyword evidence="5 8" id="KW-1133">Transmembrane helix</keyword>
<gene>
    <name evidence="10" type="ORF">EDF62_1318</name>
</gene>
<dbReference type="RefSeq" id="WP_132205421.1">
    <property type="nucleotide sequence ID" value="NZ_CP080492.1"/>
</dbReference>
<feature type="transmembrane region" description="Helical" evidence="8">
    <location>
        <begin position="98"/>
        <end position="116"/>
    </location>
</feature>
<keyword evidence="11" id="KW-1185">Reference proteome</keyword>
<evidence type="ECO:0000259" key="9">
    <source>
        <dbReference type="PROSITE" id="PS50850"/>
    </source>
</evidence>
<evidence type="ECO:0000256" key="2">
    <source>
        <dbReference type="ARBA" id="ARBA00022448"/>
    </source>
</evidence>
<keyword evidence="6 8" id="KW-0472">Membrane</keyword>
<dbReference type="Gene3D" id="1.20.1250.20">
    <property type="entry name" value="MFS general substrate transporter like domains"/>
    <property type="match status" value="1"/>
</dbReference>
<protein>
    <submittedName>
        <fullName evidence="10">Na+/melibiose symporter-like transporter</fullName>
    </submittedName>
</protein>
<feature type="region of interest" description="Disordered" evidence="7">
    <location>
        <begin position="1"/>
        <end position="20"/>
    </location>
</feature>
<dbReference type="EMBL" id="SNYA01000003">
    <property type="protein sequence ID" value="TDP93339.1"/>
    <property type="molecule type" value="Genomic_DNA"/>
</dbReference>
<reference evidence="10 11" key="1">
    <citation type="submission" date="2019-03" db="EMBL/GenBank/DDBJ databases">
        <title>Genomic analyses of the natural microbiome of Caenorhabditis elegans.</title>
        <authorList>
            <person name="Samuel B."/>
        </authorList>
    </citation>
    <scope>NUCLEOTIDE SEQUENCE [LARGE SCALE GENOMIC DNA]</scope>
    <source>
        <strain evidence="10 11">JUb18</strain>
    </source>
</reference>
<evidence type="ECO:0000313" key="11">
    <source>
        <dbReference type="Proteomes" id="UP000295601"/>
    </source>
</evidence>